<evidence type="ECO:0000313" key="3">
    <source>
        <dbReference type="EMBL" id="CUN65810.1"/>
    </source>
</evidence>
<dbReference type="PANTHER" id="PTHR34978">
    <property type="entry name" value="POSSIBLE SENSOR-TRANSDUCER PROTEIN BLAR"/>
    <property type="match status" value="1"/>
</dbReference>
<dbReference type="Pfam" id="PF05569">
    <property type="entry name" value="Peptidase_M56"/>
    <property type="match status" value="1"/>
</dbReference>
<dbReference type="Proteomes" id="UP000095439">
    <property type="component" value="Unassembled WGS sequence"/>
</dbReference>
<keyword evidence="1" id="KW-1133">Transmembrane helix</keyword>
<dbReference type="InterPro" id="IPR008756">
    <property type="entry name" value="Peptidase_M56"/>
</dbReference>
<evidence type="ECO:0000313" key="4">
    <source>
        <dbReference type="Proteomes" id="UP000095439"/>
    </source>
</evidence>
<accession>A0A173YQF8</accession>
<dbReference type="EMBL" id="CYYY01000003">
    <property type="protein sequence ID" value="CUN65810.1"/>
    <property type="molecule type" value="Genomic_DNA"/>
</dbReference>
<feature type="transmembrane region" description="Helical" evidence="1">
    <location>
        <begin position="300"/>
        <end position="318"/>
    </location>
</feature>
<name>A0A173YQF8_9FIRM</name>
<evidence type="ECO:0000259" key="2">
    <source>
        <dbReference type="Pfam" id="PF05569"/>
    </source>
</evidence>
<dbReference type="InterPro" id="IPR052173">
    <property type="entry name" value="Beta-lactam_resp_regulator"/>
</dbReference>
<sequence>MEISFGPFLTCFFAIMFLTIYLYIILYRARNVFAKNTKWLFLGILLIFIRLSVPVNFSFTYSVYSEKFLPRFTNPLCDNKIGNLSIYDCLLILWISVAVIKVLIFFYRKIRLGNYLKNFTQNSDHTDPLYQMLRKYIPAPIGIAIIPSRTSPAITGTLFPVLVFPKNISLSEEEIQLICLHELKHYKNHDLWMKLFIELIVCIHWWNPFVYLLQKEYFLTLEIDNDNYLKKHIPDFDSVQYAELILKIAKNTLTDDSSDSLQMVDTINFTGTVTSELESRITFMLSTPDAPRKHSLFRSVIHTIILCGVLIITIFVVIEPSSPGPSSDTNGTFTLEDDNVCLLKVHNGYHLYVNGKYVGALDTIPDDFKNVTIYTRKEEIPHE</sequence>
<gene>
    <name evidence="3" type="primary">blaR1_1</name>
    <name evidence="3" type="ORF">ERS852423_01103</name>
</gene>
<feature type="transmembrane region" description="Helical" evidence="1">
    <location>
        <begin position="39"/>
        <end position="64"/>
    </location>
</feature>
<dbReference type="RefSeq" id="WP_055181062.1">
    <property type="nucleotide sequence ID" value="NZ_CABIWY010000003.1"/>
</dbReference>
<dbReference type="PANTHER" id="PTHR34978:SF3">
    <property type="entry name" value="SLR0241 PROTEIN"/>
    <property type="match status" value="1"/>
</dbReference>
<dbReference type="AlphaFoldDB" id="A0A173YQF8"/>
<feature type="transmembrane region" description="Helical" evidence="1">
    <location>
        <begin position="84"/>
        <end position="107"/>
    </location>
</feature>
<feature type="domain" description="Peptidase M56" evidence="2">
    <location>
        <begin position="82"/>
        <end position="254"/>
    </location>
</feature>
<keyword evidence="1" id="KW-0472">Membrane</keyword>
<evidence type="ECO:0000256" key="1">
    <source>
        <dbReference type="SAM" id="Phobius"/>
    </source>
</evidence>
<proteinExistence type="predicted"/>
<dbReference type="CDD" id="cd07341">
    <property type="entry name" value="M56_BlaR1_MecR1_like"/>
    <property type="match status" value="1"/>
</dbReference>
<feature type="transmembrane region" description="Helical" evidence="1">
    <location>
        <begin position="6"/>
        <end position="27"/>
    </location>
</feature>
<protein>
    <submittedName>
        <fullName evidence="3">Regulatory protein BlaR1</fullName>
    </submittedName>
</protein>
<keyword evidence="1" id="KW-0812">Transmembrane</keyword>
<reference evidence="3 4" key="1">
    <citation type="submission" date="2015-09" db="EMBL/GenBank/DDBJ databases">
        <authorList>
            <consortium name="Pathogen Informatics"/>
        </authorList>
    </citation>
    <scope>NUCLEOTIDE SEQUENCE [LARGE SCALE GENOMIC DNA]</scope>
    <source>
        <strain evidence="3 4">2789STDY5608866</strain>
    </source>
</reference>
<organism evidence="3 4">
    <name type="scientific">Dorea longicatena</name>
    <dbReference type="NCBI Taxonomy" id="88431"/>
    <lineage>
        <taxon>Bacteria</taxon>
        <taxon>Bacillati</taxon>
        <taxon>Bacillota</taxon>
        <taxon>Clostridia</taxon>
        <taxon>Lachnospirales</taxon>
        <taxon>Lachnospiraceae</taxon>
        <taxon>Dorea</taxon>
    </lineage>
</organism>